<feature type="domain" description="Septum formation-related" evidence="1">
    <location>
        <begin position="52"/>
        <end position="287"/>
    </location>
</feature>
<evidence type="ECO:0000313" key="2">
    <source>
        <dbReference type="EMBL" id="MFC5002062.1"/>
    </source>
</evidence>
<reference evidence="3" key="1">
    <citation type="journal article" date="2019" name="Int. J. Syst. Evol. Microbiol.">
        <title>The Global Catalogue of Microorganisms (GCM) 10K type strain sequencing project: providing services to taxonomists for standard genome sequencing and annotation.</title>
        <authorList>
            <consortium name="The Broad Institute Genomics Platform"/>
            <consortium name="The Broad Institute Genome Sequencing Center for Infectious Disease"/>
            <person name="Wu L."/>
            <person name="Ma J."/>
        </authorList>
    </citation>
    <scope>NUCLEOTIDE SEQUENCE [LARGE SCALE GENOMIC DNA]</scope>
    <source>
        <strain evidence="3">CGMCC 4.7152</strain>
    </source>
</reference>
<sequence>MMTPVRAAVAAVLVGVLLGVAGCAQRAKGTDGNLVDDWQVLAAPRFDLPSVGMCLESTAKETFNPSSLKGTQIECERGHTLEVVLVGTVEGNAAQTSEPPAAAGEAYQAAYTACGKAASDYVGGDWHTGMLGINVQWPNRTPWTGGLRSYVCSVYSLSSAYGVTALSTSSLKGSLAGNAPKAMHCLDVNGTKDKDGWWDRLQALTPIDCAQPHEAEFVGAIQVGVGNAGPLPDDKLLHDWSSDACWAAVAKFVGLTDAQLDSRAELGITWDRLDKLQWESGERHERCFALLSPGKKVRASIKGLGKGALPV</sequence>
<dbReference type="PROSITE" id="PS51257">
    <property type="entry name" value="PROKAR_LIPOPROTEIN"/>
    <property type="match status" value="1"/>
</dbReference>
<dbReference type="InterPro" id="IPR026004">
    <property type="entry name" value="Septum_form"/>
</dbReference>
<accession>A0ABV9W131</accession>
<keyword evidence="3" id="KW-1185">Reference proteome</keyword>
<protein>
    <submittedName>
        <fullName evidence="2">Septum formation family protein</fullName>
    </submittedName>
</protein>
<evidence type="ECO:0000259" key="1">
    <source>
        <dbReference type="Pfam" id="PF13845"/>
    </source>
</evidence>
<evidence type="ECO:0000313" key="3">
    <source>
        <dbReference type="Proteomes" id="UP001595912"/>
    </source>
</evidence>
<organism evidence="2 3">
    <name type="scientific">Dactylosporangium cerinum</name>
    <dbReference type="NCBI Taxonomy" id="1434730"/>
    <lineage>
        <taxon>Bacteria</taxon>
        <taxon>Bacillati</taxon>
        <taxon>Actinomycetota</taxon>
        <taxon>Actinomycetes</taxon>
        <taxon>Micromonosporales</taxon>
        <taxon>Micromonosporaceae</taxon>
        <taxon>Dactylosporangium</taxon>
    </lineage>
</organism>
<dbReference type="EMBL" id="JBHSIU010000041">
    <property type="protein sequence ID" value="MFC5002062.1"/>
    <property type="molecule type" value="Genomic_DNA"/>
</dbReference>
<comment type="caution">
    <text evidence="2">The sequence shown here is derived from an EMBL/GenBank/DDBJ whole genome shotgun (WGS) entry which is preliminary data.</text>
</comment>
<name>A0ABV9W131_9ACTN</name>
<dbReference type="Proteomes" id="UP001595912">
    <property type="component" value="Unassembled WGS sequence"/>
</dbReference>
<dbReference type="Pfam" id="PF13845">
    <property type="entry name" value="Septum_form"/>
    <property type="match status" value="1"/>
</dbReference>
<proteinExistence type="predicted"/>
<dbReference type="RefSeq" id="WP_380119793.1">
    <property type="nucleotide sequence ID" value="NZ_JBHSIU010000041.1"/>
</dbReference>
<gene>
    <name evidence="2" type="ORF">ACFPIJ_30055</name>
</gene>